<dbReference type="InterPro" id="IPR039552">
    <property type="entry name" value="IS66_C"/>
</dbReference>
<gene>
    <name evidence="2" type="ORF">NCTC11967_02038</name>
</gene>
<accession>A0AB38FWJ8</accession>
<dbReference type="Proteomes" id="UP000251313">
    <property type="component" value="Unassembled WGS sequence"/>
</dbReference>
<evidence type="ECO:0000259" key="1">
    <source>
        <dbReference type="Pfam" id="PF13817"/>
    </source>
</evidence>
<reference evidence="2 3" key="1">
    <citation type="submission" date="2018-06" db="EMBL/GenBank/DDBJ databases">
        <authorList>
            <consortium name="Pathogen Informatics"/>
            <person name="Doyle S."/>
        </authorList>
    </citation>
    <scope>NUCLEOTIDE SEQUENCE [LARGE SCALE GENOMIC DNA]</scope>
    <source>
        <strain evidence="2 3">NCTC11967</strain>
    </source>
</reference>
<evidence type="ECO:0000313" key="2">
    <source>
        <dbReference type="EMBL" id="SQA63015.1"/>
    </source>
</evidence>
<evidence type="ECO:0000313" key="3">
    <source>
        <dbReference type="Proteomes" id="UP000251313"/>
    </source>
</evidence>
<dbReference type="EMBL" id="UAVL01000009">
    <property type="protein sequence ID" value="SQA63015.1"/>
    <property type="molecule type" value="Genomic_DNA"/>
</dbReference>
<name>A0AB38FWJ8_9ENTR</name>
<dbReference type="AlphaFoldDB" id="A0AB38FWJ8"/>
<organism evidence="2 3">
    <name type="scientific">Yokenella regensburgei</name>
    <dbReference type="NCBI Taxonomy" id="158877"/>
    <lineage>
        <taxon>Bacteria</taxon>
        <taxon>Pseudomonadati</taxon>
        <taxon>Pseudomonadota</taxon>
        <taxon>Gammaproteobacteria</taxon>
        <taxon>Enterobacterales</taxon>
        <taxon>Enterobacteriaceae</taxon>
        <taxon>Yokenella</taxon>
    </lineage>
</organism>
<dbReference type="Pfam" id="PF13817">
    <property type="entry name" value="DDE_Tnp_IS66_C"/>
    <property type="match status" value="1"/>
</dbReference>
<proteinExistence type="predicted"/>
<comment type="caution">
    <text evidence="2">The sequence shown here is derived from an EMBL/GenBank/DDBJ whole genome shotgun (WGS) entry which is preliminary data.</text>
</comment>
<feature type="domain" description="Transposase IS66 C-terminal" evidence="1">
    <location>
        <begin position="6"/>
        <end position="42"/>
    </location>
</feature>
<protein>
    <recommendedName>
        <fullName evidence="1">Transposase IS66 C-terminal domain-containing protein</fullName>
    </recommendedName>
</protein>
<sequence>MVLYLLIGTCRLNGVEPEAWLRYVLGHIQDWPVNRLRDLLPWKIVSRLHKRQYALNMRLTVIWMAGN</sequence>